<reference evidence="21" key="1">
    <citation type="journal article" date="2023" name="Science">
        <title>Genome structures resolve the early diversification of teleost fishes.</title>
        <authorList>
            <person name="Parey E."/>
            <person name="Louis A."/>
            <person name="Montfort J."/>
            <person name="Bouchez O."/>
            <person name="Roques C."/>
            <person name="Iampietro C."/>
            <person name="Lluch J."/>
            <person name="Castinel A."/>
            <person name="Donnadieu C."/>
            <person name="Desvignes T."/>
            <person name="Floi Bucao C."/>
            <person name="Jouanno E."/>
            <person name="Wen M."/>
            <person name="Mejri S."/>
            <person name="Dirks R."/>
            <person name="Jansen H."/>
            <person name="Henkel C."/>
            <person name="Chen W.J."/>
            <person name="Zahm M."/>
            <person name="Cabau C."/>
            <person name="Klopp C."/>
            <person name="Thompson A.W."/>
            <person name="Robinson-Rechavi M."/>
            <person name="Braasch I."/>
            <person name="Lecointre G."/>
            <person name="Bobe J."/>
            <person name="Postlethwait J.H."/>
            <person name="Berthelot C."/>
            <person name="Roest Crollius H."/>
            <person name="Guiguen Y."/>
        </authorList>
    </citation>
    <scope>NUCLEOTIDE SEQUENCE</scope>
    <source>
        <strain evidence="21">WJC10195</strain>
    </source>
</reference>
<dbReference type="InterPro" id="IPR050127">
    <property type="entry name" value="Serine_Proteases_S1"/>
</dbReference>
<dbReference type="AlphaFoldDB" id="A0A9Q1GF56"/>
<comment type="subcellular location">
    <subcellularLocation>
        <location evidence="1">Secreted</location>
    </subcellularLocation>
</comment>
<evidence type="ECO:0000256" key="12">
    <source>
        <dbReference type="ARBA" id="ARBA00036320"/>
    </source>
</evidence>
<evidence type="ECO:0000256" key="15">
    <source>
        <dbReference type="PROSITE-ProRule" id="PRU00121"/>
    </source>
</evidence>
<feature type="disulfide bond" evidence="14">
    <location>
        <begin position="80"/>
        <end position="97"/>
    </location>
</feature>
<evidence type="ECO:0000256" key="7">
    <source>
        <dbReference type="ARBA" id="ARBA00022801"/>
    </source>
</evidence>
<evidence type="ECO:0000256" key="14">
    <source>
        <dbReference type="PROSITE-ProRule" id="PRU00076"/>
    </source>
</evidence>
<keyword evidence="8" id="KW-0720">Serine protease</keyword>
<evidence type="ECO:0000259" key="20">
    <source>
        <dbReference type="PROSITE" id="PS51091"/>
    </source>
</evidence>
<dbReference type="SMART" id="SM00058">
    <property type="entry name" value="FN1"/>
    <property type="match status" value="1"/>
</dbReference>
<dbReference type="CDD" id="cd00061">
    <property type="entry name" value="FN1"/>
    <property type="match status" value="1"/>
</dbReference>
<evidence type="ECO:0000256" key="9">
    <source>
        <dbReference type="ARBA" id="ARBA00023157"/>
    </source>
</evidence>
<feature type="domain" description="EGF-like" evidence="17">
    <location>
        <begin position="71"/>
        <end position="109"/>
    </location>
</feature>
<dbReference type="InterPro" id="IPR000083">
    <property type="entry name" value="Fibronectin_type1"/>
</dbReference>
<dbReference type="Pfam" id="PF00039">
    <property type="entry name" value="fn1"/>
    <property type="match status" value="1"/>
</dbReference>
<feature type="domain" description="Peptidase S1" evidence="19">
    <location>
        <begin position="159"/>
        <end position="435"/>
    </location>
</feature>
<keyword evidence="5" id="KW-0645">Protease</keyword>
<dbReference type="PROSITE" id="PS01253">
    <property type="entry name" value="FN1_1"/>
    <property type="match status" value="1"/>
</dbReference>
<dbReference type="PROSITE" id="PS51091">
    <property type="entry name" value="FN1_2"/>
    <property type="match status" value="1"/>
</dbReference>
<dbReference type="InterPro" id="IPR018056">
    <property type="entry name" value="Kringle_CS"/>
</dbReference>
<evidence type="ECO:0000313" key="22">
    <source>
        <dbReference type="Proteomes" id="UP001152622"/>
    </source>
</evidence>
<dbReference type="EC" id="3.4.21.4" evidence="13"/>
<keyword evidence="22" id="KW-1185">Reference proteome</keyword>
<evidence type="ECO:0000256" key="6">
    <source>
        <dbReference type="ARBA" id="ARBA00022729"/>
    </source>
</evidence>
<dbReference type="Gene3D" id="2.40.20.10">
    <property type="entry name" value="Plasminogen Kringle 4"/>
    <property type="match status" value="1"/>
</dbReference>
<dbReference type="Gene3D" id="2.40.10.10">
    <property type="entry name" value="Trypsin-like serine proteases"/>
    <property type="match status" value="2"/>
</dbReference>
<sequence>MAACVPMFPTQTLLSVPVLRGYTGVLCTEQKCYEEVHHRYYDTGESWGRIHNRNVEQCTCVSGVIQCERVRYTVCISNPCQNEGACRLIVSTGEAACACRPGSSGQHCSLTPDVECYQDDGTEYRGTASLTASGIRCLPWNSDLLNDELHVNNVEGAALLGLGEHAFCRNPDADDMPWCYMLKDTEISWEYCDLPKCRADITMSRRVVSMDGPPPSEPAKPSRTPVCGKRHRKRIPRGRILAPLVSTVRVVLGAHFYNDTGPNAKSYGIEKYVFPDEFTVFNPTLHDIVLVKLKRQNGRCAKRSQFVRPICLPGKDVTFPDYHCCQIMGWGYMYEKANAYAKHLMEGTVHIIPFEQCSRPDVYGAEVTSNMLCAGSHRCIDACQGDSGGPLDCVKNDVHYLYGIISWGDGCGRNRKPGVYTKVSNYVGWIHRVIKRKS</sequence>
<dbReference type="InterPro" id="IPR009003">
    <property type="entry name" value="Peptidase_S1_PA"/>
</dbReference>
<dbReference type="InterPro" id="IPR001254">
    <property type="entry name" value="Trypsin_dom"/>
</dbReference>
<evidence type="ECO:0000256" key="2">
    <source>
        <dbReference type="ARBA" id="ARBA00022525"/>
    </source>
</evidence>
<evidence type="ECO:0000256" key="13">
    <source>
        <dbReference type="ARBA" id="ARBA00038868"/>
    </source>
</evidence>
<dbReference type="EMBL" id="JAINUF010000001">
    <property type="protein sequence ID" value="KAJ8383161.1"/>
    <property type="molecule type" value="Genomic_DNA"/>
</dbReference>
<dbReference type="CDD" id="cd00190">
    <property type="entry name" value="Tryp_SPc"/>
    <property type="match status" value="1"/>
</dbReference>
<keyword evidence="9 14" id="KW-1015">Disulfide bond</keyword>
<dbReference type="PROSITE" id="PS50026">
    <property type="entry name" value="EGF_3"/>
    <property type="match status" value="1"/>
</dbReference>
<dbReference type="GO" id="GO:0004252">
    <property type="term" value="F:serine-type endopeptidase activity"/>
    <property type="evidence" value="ECO:0007669"/>
    <property type="project" value="UniProtKB-EC"/>
</dbReference>
<comment type="similarity">
    <text evidence="11">Belongs to the peptidase S1 family. CLIP subfamily.</text>
</comment>
<evidence type="ECO:0000256" key="3">
    <source>
        <dbReference type="ARBA" id="ARBA00022536"/>
    </source>
</evidence>
<dbReference type="PROSITE" id="PS00022">
    <property type="entry name" value="EGF_1"/>
    <property type="match status" value="1"/>
</dbReference>
<dbReference type="InterPro" id="IPR000742">
    <property type="entry name" value="EGF"/>
</dbReference>
<feature type="region of interest" description="Disordered" evidence="16">
    <location>
        <begin position="209"/>
        <end position="229"/>
    </location>
</feature>
<evidence type="ECO:0000256" key="5">
    <source>
        <dbReference type="ARBA" id="ARBA00022670"/>
    </source>
</evidence>
<feature type="disulfide bond" evidence="14">
    <location>
        <begin position="99"/>
        <end position="108"/>
    </location>
</feature>
<dbReference type="GO" id="GO:0031638">
    <property type="term" value="P:zymogen activation"/>
    <property type="evidence" value="ECO:0007669"/>
    <property type="project" value="TreeGrafter"/>
</dbReference>
<name>A0A9Q1GF56_SYNKA</name>
<evidence type="ECO:0000256" key="8">
    <source>
        <dbReference type="ARBA" id="ARBA00022825"/>
    </source>
</evidence>
<dbReference type="PROSITE" id="PS00021">
    <property type="entry name" value="KRINGLE_1"/>
    <property type="match status" value="1"/>
</dbReference>
<dbReference type="Pfam" id="PF00051">
    <property type="entry name" value="Kringle"/>
    <property type="match status" value="1"/>
</dbReference>
<evidence type="ECO:0000313" key="21">
    <source>
        <dbReference type="EMBL" id="KAJ8383161.1"/>
    </source>
</evidence>
<comment type="catalytic activity">
    <reaction evidence="12">
        <text>Preferential cleavage: Arg-|-Xaa, Lys-|-Xaa.</text>
        <dbReference type="EC" id="3.4.21.4"/>
    </reaction>
</comment>
<evidence type="ECO:0000256" key="16">
    <source>
        <dbReference type="SAM" id="MobiDB-lite"/>
    </source>
</evidence>
<gene>
    <name evidence="21" type="ORF">SKAU_G00039390</name>
</gene>
<evidence type="ECO:0000256" key="11">
    <source>
        <dbReference type="ARBA" id="ARBA00024195"/>
    </source>
</evidence>
<dbReference type="OrthoDB" id="9925451at2759"/>
<feature type="domain" description="Fibronectin type-I" evidence="20">
    <location>
        <begin position="30"/>
        <end position="70"/>
    </location>
</feature>
<dbReference type="PROSITE" id="PS50070">
    <property type="entry name" value="KRINGLE_2"/>
    <property type="match status" value="1"/>
</dbReference>
<evidence type="ECO:0000256" key="10">
    <source>
        <dbReference type="ARBA" id="ARBA00023180"/>
    </source>
</evidence>
<dbReference type="FunFam" id="2.40.10.10:FF:000002">
    <property type="entry name" value="Transmembrane protease serine"/>
    <property type="match status" value="1"/>
</dbReference>
<keyword evidence="6" id="KW-0732">Signal</keyword>
<dbReference type="SUPFAM" id="SSF50494">
    <property type="entry name" value="Trypsin-like serine proteases"/>
    <property type="match status" value="1"/>
</dbReference>
<dbReference type="Proteomes" id="UP001152622">
    <property type="component" value="Chromosome 1"/>
</dbReference>
<dbReference type="SUPFAM" id="SSF57440">
    <property type="entry name" value="Kringle-like"/>
    <property type="match status" value="1"/>
</dbReference>
<keyword evidence="4 15" id="KW-0420">Kringle</keyword>
<dbReference type="GO" id="GO:0005615">
    <property type="term" value="C:extracellular space"/>
    <property type="evidence" value="ECO:0007669"/>
    <property type="project" value="TreeGrafter"/>
</dbReference>
<dbReference type="InterPro" id="IPR013806">
    <property type="entry name" value="Kringle-like"/>
</dbReference>
<protein>
    <recommendedName>
        <fullName evidence="13">trypsin</fullName>
        <ecNumber evidence="13">3.4.21.4</ecNumber>
    </recommendedName>
</protein>
<keyword evidence="2" id="KW-0964">Secreted</keyword>
<dbReference type="FunFam" id="2.40.20.10:FF:000001">
    <property type="entry name" value="Urokinase-type plasminogen activator"/>
    <property type="match status" value="1"/>
</dbReference>
<evidence type="ECO:0000256" key="1">
    <source>
        <dbReference type="ARBA" id="ARBA00004613"/>
    </source>
</evidence>
<feature type="domain" description="Kringle" evidence="18">
    <location>
        <begin position="115"/>
        <end position="197"/>
    </location>
</feature>
<keyword evidence="7" id="KW-0378">Hydrolase</keyword>
<dbReference type="PRINTS" id="PR00018">
    <property type="entry name" value="KRINGLE"/>
</dbReference>
<dbReference type="Pfam" id="PF00089">
    <property type="entry name" value="Trypsin"/>
    <property type="match status" value="1"/>
</dbReference>
<dbReference type="SMART" id="SM00130">
    <property type="entry name" value="KR"/>
    <property type="match status" value="1"/>
</dbReference>
<dbReference type="SMART" id="SM00020">
    <property type="entry name" value="Tryp_SPc"/>
    <property type="match status" value="1"/>
</dbReference>
<organism evidence="21 22">
    <name type="scientific">Synaphobranchus kaupii</name>
    <name type="common">Kaup's arrowtooth eel</name>
    <dbReference type="NCBI Taxonomy" id="118154"/>
    <lineage>
        <taxon>Eukaryota</taxon>
        <taxon>Metazoa</taxon>
        <taxon>Chordata</taxon>
        <taxon>Craniata</taxon>
        <taxon>Vertebrata</taxon>
        <taxon>Euteleostomi</taxon>
        <taxon>Actinopterygii</taxon>
        <taxon>Neopterygii</taxon>
        <taxon>Teleostei</taxon>
        <taxon>Anguilliformes</taxon>
        <taxon>Synaphobranchidae</taxon>
        <taxon>Synaphobranchus</taxon>
    </lineage>
</organism>
<proteinExistence type="inferred from homology"/>
<dbReference type="PANTHER" id="PTHR24264">
    <property type="entry name" value="TRYPSIN-RELATED"/>
    <property type="match status" value="1"/>
</dbReference>
<dbReference type="InterPro" id="IPR038178">
    <property type="entry name" value="Kringle_sf"/>
</dbReference>
<evidence type="ECO:0000259" key="17">
    <source>
        <dbReference type="PROSITE" id="PS50026"/>
    </source>
</evidence>
<accession>A0A9Q1GF56</accession>
<keyword evidence="10" id="KW-0325">Glycoprotein</keyword>
<evidence type="ECO:0000259" key="19">
    <source>
        <dbReference type="PROSITE" id="PS50240"/>
    </source>
</evidence>
<dbReference type="GO" id="GO:0007596">
    <property type="term" value="P:blood coagulation"/>
    <property type="evidence" value="ECO:0007669"/>
    <property type="project" value="TreeGrafter"/>
</dbReference>
<keyword evidence="3 14" id="KW-0245">EGF-like domain</keyword>
<comment type="caution">
    <text evidence="21">The sequence shown here is derived from an EMBL/GenBank/DDBJ whole genome shotgun (WGS) entry which is preliminary data.</text>
</comment>
<comment type="caution">
    <text evidence="14">Lacks conserved residue(s) required for the propagation of feature annotation.</text>
</comment>
<dbReference type="PROSITE" id="PS50240">
    <property type="entry name" value="TRYPSIN_DOM"/>
    <property type="match status" value="1"/>
</dbReference>
<evidence type="ECO:0000256" key="4">
    <source>
        <dbReference type="ARBA" id="ARBA00022572"/>
    </source>
</evidence>
<dbReference type="InterPro" id="IPR000001">
    <property type="entry name" value="Kringle"/>
</dbReference>
<evidence type="ECO:0000259" key="18">
    <source>
        <dbReference type="PROSITE" id="PS50070"/>
    </source>
</evidence>
<dbReference type="CDD" id="cd00108">
    <property type="entry name" value="KR"/>
    <property type="match status" value="1"/>
</dbReference>
<dbReference type="PANTHER" id="PTHR24264:SF43">
    <property type="entry name" value="HEPATOCYTE GROWTH FACTOR ACTIVATOR"/>
    <property type="match status" value="1"/>
</dbReference>
<dbReference type="InterPro" id="IPR043504">
    <property type="entry name" value="Peptidase_S1_PA_chymotrypsin"/>
</dbReference>
<dbReference type="Gene3D" id="2.10.25.10">
    <property type="entry name" value="Laminin"/>
    <property type="match status" value="1"/>
</dbReference>
<dbReference type="SUPFAM" id="SSF57603">
    <property type="entry name" value="FnI-like domain"/>
    <property type="match status" value="1"/>
</dbReference>